<proteinExistence type="predicted"/>
<comment type="caution">
    <text evidence="10">The sequence shown here is derived from an EMBL/GenBank/DDBJ whole genome shotgun (WGS) entry which is preliminary data.</text>
</comment>
<feature type="transmembrane region" description="Helical" evidence="8">
    <location>
        <begin position="106"/>
        <end position="125"/>
    </location>
</feature>
<feature type="transmembrane region" description="Helical" evidence="8">
    <location>
        <begin position="307"/>
        <end position="330"/>
    </location>
</feature>
<evidence type="ECO:0000256" key="4">
    <source>
        <dbReference type="ARBA" id="ARBA00022597"/>
    </source>
</evidence>
<keyword evidence="4" id="KW-0762">Sugar transport</keyword>
<reference evidence="10 11" key="1">
    <citation type="submission" date="2014-12" db="EMBL/GenBank/DDBJ databases">
        <title>Comparative genomics of the lactic acid bacteria isolated from the honey bee gut.</title>
        <authorList>
            <person name="Ellegaard K.M."/>
            <person name="Tamarit D."/>
            <person name="Javelind E."/>
            <person name="Olofsson T."/>
            <person name="Andersson S.G."/>
            <person name="Vasquez A."/>
        </authorList>
    </citation>
    <scope>NUCLEOTIDE SEQUENCE [LARGE SCALE GENOMIC DNA]</scope>
    <source>
        <strain evidence="10 11">Hon2</strain>
    </source>
</reference>
<dbReference type="OrthoDB" id="396983at2"/>
<dbReference type="GO" id="GO:0005886">
    <property type="term" value="C:plasma membrane"/>
    <property type="evidence" value="ECO:0007669"/>
    <property type="project" value="UniProtKB-SubCell"/>
</dbReference>
<keyword evidence="3" id="KW-1003">Cell membrane</keyword>
<keyword evidence="7 8" id="KW-0472">Membrane</keyword>
<evidence type="ECO:0000256" key="1">
    <source>
        <dbReference type="ARBA" id="ARBA00004651"/>
    </source>
</evidence>
<evidence type="ECO:0000256" key="3">
    <source>
        <dbReference type="ARBA" id="ARBA00022475"/>
    </source>
</evidence>
<dbReference type="InterPro" id="IPR003352">
    <property type="entry name" value="PTS_EIIC"/>
</dbReference>
<keyword evidence="6 8" id="KW-1133">Transmembrane helix</keyword>
<keyword evidence="2" id="KW-0813">Transport</keyword>
<feature type="transmembrane region" description="Helical" evidence="8">
    <location>
        <begin position="12"/>
        <end position="34"/>
    </location>
</feature>
<dbReference type="EMBL" id="JXBZ01000008">
    <property type="protein sequence ID" value="KJY48683.1"/>
    <property type="molecule type" value="Genomic_DNA"/>
</dbReference>
<evidence type="ECO:0000256" key="7">
    <source>
        <dbReference type="ARBA" id="ARBA00023136"/>
    </source>
</evidence>
<sequence>MQISGKKIIMNTLNGLSTGIIVALVPGALLNQLIKALVPSFPALSIILTMTSLATIMLPVVSAACVGMIGKLSPIQTTSLALAAVCGAGNFHFTKQGFSAMGSGDVINIAVTIMVGYLLIELLGAKFKAYTVLLLPTLVLLIGGGIGMLTFKPVQAITTFIGMIIAHLTNLQPILTGAIMGVAFALLIVSPISSVGIATAVGIHGIASGSANLGITAASFALAIYGWKANSWGTSLAHFLGSPKMQMANLMTKPKLLLPLMINAALMGGIGSIFNVGGSATSAGFGFSGLIGPIAALNSWGSNTSGQIILVTILFLIAPIILGLLSNYIFNNKLHYFSAQDFALNYE</sequence>
<feature type="transmembrane region" description="Helical" evidence="8">
    <location>
        <begin position="256"/>
        <end position="276"/>
    </location>
</feature>
<feature type="transmembrane region" description="Helical" evidence="8">
    <location>
        <begin position="171"/>
        <end position="189"/>
    </location>
</feature>
<evidence type="ECO:0000313" key="10">
    <source>
        <dbReference type="EMBL" id="KJY48683.1"/>
    </source>
</evidence>
<evidence type="ECO:0000256" key="6">
    <source>
        <dbReference type="ARBA" id="ARBA00022989"/>
    </source>
</evidence>
<feature type="transmembrane region" description="Helical" evidence="8">
    <location>
        <begin position="201"/>
        <end position="227"/>
    </location>
</feature>
<dbReference type="RefSeq" id="WP_045922947.1">
    <property type="nucleotide sequence ID" value="NZ_JAAEDY010000001.1"/>
</dbReference>
<evidence type="ECO:0000256" key="5">
    <source>
        <dbReference type="ARBA" id="ARBA00022692"/>
    </source>
</evidence>
<dbReference type="Pfam" id="PF13303">
    <property type="entry name" value="PTS_EIIC_2"/>
    <property type="match status" value="1"/>
</dbReference>
<feature type="transmembrane region" description="Helical" evidence="8">
    <location>
        <begin position="132"/>
        <end position="151"/>
    </location>
</feature>
<name>A0A0F4KRK8_9LACO</name>
<dbReference type="AlphaFoldDB" id="A0A0F4KRK8"/>
<evidence type="ECO:0000313" key="11">
    <source>
        <dbReference type="Proteomes" id="UP000033695"/>
    </source>
</evidence>
<organism evidence="10 11">
    <name type="scientific">Bombilactobacillus mellis</name>
    <dbReference type="NCBI Taxonomy" id="1218508"/>
    <lineage>
        <taxon>Bacteria</taxon>
        <taxon>Bacillati</taxon>
        <taxon>Bacillota</taxon>
        <taxon>Bacilli</taxon>
        <taxon>Lactobacillales</taxon>
        <taxon>Lactobacillaceae</taxon>
        <taxon>Bombilactobacillus</taxon>
    </lineage>
</organism>
<keyword evidence="5 8" id="KW-0812">Transmembrane</keyword>
<keyword evidence="11" id="KW-1185">Reference proteome</keyword>
<feature type="domain" description="Phosphotransferase system EIIC" evidence="9">
    <location>
        <begin position="10"/>
        <end position="343"/>
    </location>
</feature>
<dbReference type="PATRIC" id="fig|1218508.4.peg.1075"/>
<accession>A0A0F4KRK8</accession>
<gene>
    <name evidence="10" type="ORF">JG29_10900</name>
</gene>
<evidence type="ECO:0000259" key="9">
    <source>
        <dbReference type="Pfam" id="PF13303"/>
    </source>
</evidence>
<dbReference type="GO" id="GO:0008982">
    <property type="term" value="F:protein-N(PI)-phosphohistidine-sugar phosphotransferase activity"/>
    <property type="evidence" value="ECO:0007669"/>
    <property type="project" value="InterPro"/>
</dbReference>
<dbReference type="Proteomes" id="UP000033695">
    <property type="component" value="Unassembled WGS sequence"/>
</dbReference>
<comment type="subcellular location">
    <subcellularLocation>
        <location evidence="1">Cell membrane</location>
        <topology evidence="1">Multi-pass membrane protein</topology>
    </subcellularLocation>
</comment>
<dbReference type="HOGENOM" id="CLU_050996_0_0_9"/>
<dbReference type="GO" id="GO:0009401">
    <property type="term" value="P:phosphoenolpyruvate-dependent sugar phosphotransferase system"/>
    <property type="evidence" value="ECO:0007669"/>
    <property type="project" value="InterPro"/>
</dbReference>
<protein>
    <submittedName>
        <fullName evidence="10">Putative transporter protein</fullName>
    </submittedName>
</protein>
<evidence type="ECO:0000256" key="2">
    <source>
        <dbReference type="ARBA" id="ARBA00022448"/>
    </source>
</evidence>
<feature type="transmembrane region" description="Helical" evidence="8">
    <location>
        <begin position="46"/>
        <end position="70"/>
    </location>
</feature>
<evidence type="ECO:0000256" key="8">
    <source>
        <dbReference type="SAM" id="Phobius"/>
    </source>
</evidence>